<dbReference type="Gene3D" id="1.10.3720.10">
    <property type="entry name" value="MetI-like"/>
    <property type="match status" value="1"/>
</dbReference>
<evidence type="ECO:0000256" key="7">
    <source>
        <dbReference type="ARBA" id="ARBA00023136"/>
    </source>
</evidence>
<evidence type="ECO:0000256" key="2">
    <source>
        <dbReference type="ARBA" id="ARBA00022448"/>
    </source>
</evidence>
<evidence type="ECO:0000256" key="8">
    <source>
        <dbReference type="RuleBase" id="RU363032"/>
    </source>
</evidence>
<feature type="transmembrane region" description="Helical" evidence="8">
    <location>
        <begin position="184"/>
        <end position="205"/>
    </location>
</feature>
<evidence type="ECO:0000256" key="1">
    <source>
        <dbReference type="ARBA" id="ARBA00004429"/>
    </source>
</evidence>
<dbReference type="EMBL" id="CP081864">
    <property type="protein sequence ID" value="QZN97554.1"/>
    <property type="molecule type" value="Genomic_DNA"/>
</dbReference>
<dbReference type="CDD" id="cd06261">
    <property type="entry name" value="TM_PBP2"/>
    <property type="match status" value="1"/>
</dbReference>
<keyword evidence="6 8" id="KW-1133">Transmembrane helix</keyword>
<dbReference type="PROSITE" id="PS50928">
    <property type="entry name" value="ABC_TM1"/>
    <property type="match status" value="1"/>
</dbReference>
<dbReference type="PANTHER" id="PTHR43386">
    <property type="entry name" value="OLIGOPEPTIDE TRANSPORT SYSTEM PERMEASE PROTEIN APPC"/>
    <property type="match status" value="1"/>
</dbReference>
<keyword evidence="7 8" id="KW-0472">Membrane</keyword>
<name>A0ABX9AVU5_9ENTR</name>
<reference evidence="10 11" key="1">
    <citation type="submission" date="2021-08" db="EMBL/GenBank/DDBJ databases">
        <title>Culture and genomic analysis of Symbiopectobacterium purcellii sp. nov. gen. nov., isolated from the leafhopper Empoasca decipiens.</title>
        <authorList>
            <person name="Nadal-Jimenez P."/>
            <person name="Siozios S."/>
            <person name="Halliday N."/>
            <person name="Camara M."/>
            <person name="Hurst G.D.D."/>
        </authorList>
    </citation>
    <scope>NUCLEOTIDE SEQUENCE [LARGE SCALE GENOMIC DNA]</scope>
    <source>
        <strain evidence="10 11">SyEd1</strain>
    </source>
</reference>
<evidence type="ECO:0000259" key="9">
    <source>
        <dbReference type="PROSITE" id="PS50928"/>
    </source>
</evidence>
<feature type="transmembrane region" description="Helical" evidence="8">
    <location>
        <begin position="225"/>
        <end position="244"/>
    </location>
</feature>
<keyword evidence="5 8" id="KW-0812">Transmembrane</keyword>
<keyword evidence="4" id="KW-0997">Cell inner membrane</keyword>
<comment type="subcellular location">
    <subcellularLocation>
        <location evidence="1">Cell inner membrane</location>
        <topology evidence="1">Multi-pass membrane protein</topology>
    </subcellularLocation>
    <subcellularLocation>
        <location evidence="8">Cell membrane</location>
        <topology evidence="8">Multi-pass membrane protein</topology>
    </subcellularLocation>
</comment>
<dbReference type="Pfam" id="PF00528">
    <property type="entry name" value="BPD_transp_1"/>
    <property type="match status" value="1"/>
</dbReference>
<proteinExistence type="inferred from homology"/>
<dbReference type="RefSeq" id="WP_222160591.1">
    <property type="nucleotide sequence ID" value="NZ_CP081864.1"/>
</dbReference>
<evidence type="ECO:0000313" key="10">
    <source>
        <dbReference type="EMBL" id="QZN97554.1"/>
    </source>
</evidence>
<dbReference type="PANTHER" id="PTHR43386:SF25">
    <property type="entry name" value="PEPTIDE ABC TRANSPORTER PERMEASE PROTEIN"/>
    <property type="match status" value="1"/>
</dbReference>
<protein>
    <submittedName>
        <fullName evidence="10">ABC transporter permease subunit</fullName>
    </submittedName>
</protein>
<evidence type="ECO:0000256" key="4">
    <source>
        <dbReference type="ARBA" id="ARBA00022519"/>
    </source>
</evidence>
<dbReference type="Proteomes" id="UP000825886">
    <property type="component" value="Chromosome"/>
</dbReference>
<evidence type="ECO:0000313" key="11">
    <source>
        <dbReference type="Proteomes" id="UP000825886"/>
    </source>
</evidence>
<evidence type="ECO:0000256" key="3">
    <source>
        <dbReference type="ARBA" id="ARBA00022475"/>
    </source>
</evidence>
<feature type="transmembrane region" description="Helical" evidence="8">
    <location>
        <begin position="57"/>
        <end position="84"/>
    </location>
</feature>
<organism evidence="10 11">
    <name type="scientific">Symbiopectobacterium purcellii</name>
    <dbReference type="NCBI Taxonomy" id="2871826"/>
    <lineage>
        <taxon>Bacteria</taxon>
        <taxon>Pseudomonadati</taxon>
        <taxon>Pseudomonadota</taxon>
        <taxon>Gammaproteobacteria</taxon>
        <taxon>Enterobacterales</taxon>
        <taxon>Enterobacteriaceae</taxon>
    </lineage>
</organism>
<feature type="transmembrane region" description="Helical" evidence="8">
    <location>
        <begin position="91"/>
        <end position="113"/>
    </location>
</feature>
<accession>A0ABX9AVU5</accession>
<feature type="transmembrane region" description="Helical" evidence="8">
    <location>
        <begin position="119"/>
        <end position="137"/>
    </location>
</feature>
<feature type="domain" description="ABC transmembrane type-1" evidence="9">
    <location>
        <begin position="60"/>
        <end position="239"/>
    </location>
</feature>
<evidence type="ECO:0000256" key="5">
    <source>
        <dbReference type="ARBA" id="ARBA00022692"/>
    </source>
</evidence>
<gene>
    <name evidence="10" type="ORF">K6K13_09630</name>
</gene>
<comment type="similarity">
    <text evidence="8">Belongs to the binding-protein-dependent transport system permease family.</text>
</comment>
<dbReference type="SUPFAM" id="SSF161098">
    <property type="entry name" value="MetI-like"/>
    <property type="match status" value="1"/>
</dbReference>
<keyword evidence="2 8" id="KW-0813">Transport</keyword>
<sequence length="250" mass="26704">MKTVVLVLLCVLFAPFLAPYDPARSVGLPWQVPDALFWCGTDALGRDVLSRTLHGGVAMLLFSLMATLVASMVGLVTGMGLLVLPDRGYAVTALLDSILMLPPLLIVMMTYYALGPSPLTLLFAIILLNVPFTARFIRALAEPMLDSDYVMVARAAGDSTGLLLRREILPGVCPALLGDGATRLVGAFYLFSAASFLGINAVGQGNDWASMVRESLEGMALNPCALFLPAVSIASVMILINRAVDRRGFR</sequence>
<evidence type="ECO:0000256" key="6">
    <source>
        <dbReference type="ARBA" id="ARBA00022989"/>
    </source>
</evidence>
<dbReference type="InterPro" id="IPR050366">
    <property type="entry name" value="BP-dependent_transpt_permease"/>
</dbReference>
<keyword evidence="11" id="KW-1185">Reference proteome</keyword>
<keyword evidence="3" id="KW-1003">Cell membrane</keyword>
<dbReference type="InterPro" id="IPR000515">
    <property type="entry name" value="MetI-like"/>
</dbReference>
<dbReference type="InterPro" id="IPR035906">
    <property type="entry name" value="MetI-like_sf"/>
</dbReference>